<proteinExistence type="predicted"/>
<organism evidence="1 2">
    <name type="scientific">Cryobacterium melibiosiphilum</name>
    <dbReference type="NCBI Taxonomy" id="995039"/>
    <lineage>
        <taxon>Bacteria</taxon>
        <taxon>Bacillati</taxon>
        <taxon>Actinomycetota</taxon>
        <taxon>Actinomycetes</taxon>
        <taxon>Micrococcales</taxon>
        <taxon>Microbacteriaceae</taxon>
        <taxon>Cryobacterium</taxon>
    </lineage>
</organism>
<evidence type="ECO:0000313" key="1">
    <source>
        <dbReference type="EMBL" id="RJT89951.1"/>
    </source>
</evidence>
<dbReference type="EMBL" id="QZVS01000066">
    <property type="protein sequence ID" value="RJT89951.1"/>
    <property type="molecule type" value="Genomic_DNA"/>
</dbReference>
<sequence>MTGGRACAFCGNTGALTREHVFGDWLSKIGLEDDPVESVAGSLNQIGKRMGESRPFRAKC</sequence>
<comment type="caution">
    <text evidence="1">The sequence shown here is derived from an EMBL/GenBank/DDBJ whole genome shotgun (WGS) entry which is preliminary data.</text>
</comment>
<protein>
    <submittedName>
        <fullName evidence="1">Uncharacterized protein</fullName>
    </submittedName>
</protein>
<dbReference type="Proteomes" id="UP000272015">
    <property type="component" value="Unassembled WGS sequence"/>
</dbReference>
<accession>A0A3A5MLT0</accession>
<dbReference type="AlphaFoldDB" id="A0A3A5MLT0"/>
<evidence type="ECO:0000313" key="2">
    <source>
        <dbReference type="Proteomes" id="UP000272015"/>
    </source>
</evidence>
<name>A0A3A5MLT0_9MICO</name>
<gene>
    <name evidence="1" type="ORF">D6T64_05135</name>
</gene>
<reference evidence="1 2" key="1">
    <citation type="submission" date="2018-09" db="EMBL/GenBank/DDBJ databases">
        <title>Novel species of Cryobacterium.</title>
        <authorList>
            <person name="Liu Q."/>
            <person name="Xin Y.-H."/>
        </authorList>
    </citation>
    <scope>NUCLEOTIDE SEQUENCE [LARGE SCALE GENOMIC DNA]</scope>
    <source>
        <strain evidence="1 2">Hh39</strain>
    </source>
</reference>
<keyword evidence="2" id="KW-1185">Reference proteome</keyword>